<dbReference type="PIRSF" id="PIRSF000194">
    <property type="entry name" value="DHFR"/>
    <property type="match status" value="1"/>
</dbReference>
<keyword evidence="6 8" id="KW-0560">Oxidoreductase</keyword>
<evidence type="ECO:0000313" key="11">
    <source>
        <dbReference type="EMBL" id="MCW6506747.1"/>
    </source>
</evidence>
<dbReference type="PROSITE" id="PS51330">
    <property type="entry name" value="DHFR_2"/>
    <property type="match status" value="1"/>
</dbReference>
<comment type="pathway">
    <text evidence="1 8">Cofactor biosynthesis; tetrahydrofolate biosynthesis; 5,6,7,8-tetrahydrofolate from 7,8-dihydrofolate: step 1/1.</text>
</comment>
<dbReference type="GO" id="GO:0006730">
    <property type="term" value="P:one-carbon metabolic process"/>
    <property type="evidence" value="ECO:0007669"/>
    <property type="project" value="UniProtKB-KW"/>
</dbReference>
<proteinExistence type="inferred from homology"/>
<protein>
    <recommendedName>
        <fullName evidence="3 8">Dihydrofolate reductase</fullName>
        <ecNumber evidence="3 8">1.5.1.3</ecNumber>
    </recommendedName>
</protein>
<evidence type="ECO:0000256" key="8">
    <source>
        <dbReference type="PIRNR" id="PIRNR000194"/>
    </source>
</evidence>
<evidence type="ECO:0000256" key="4">
    <source>
        <dbReference type="ARBA" id="ARBA00022563"/>
    </source>
</evidence>
<evidence type="ECO:0000256" key="7">
    <source>
        <dbReference type="ARBA" id="ARBA00025067"/>
    </source>
</evidence>
<evidence type="ECO:0000256" key="6">
    <source>
        <dbReference type="ARBA" id="ARBA00023002"/>
    </source>
</evidence>
<dbReference type="GO" id="GO:0050661">
    <property type="term" value="F:NADP binding"/>
    <property type="evidence" value="ECO:0007669"/>
    <property type="project" value="InterPro"/>
</dbReference>
<dbReference type="GO" id="GO:0004146">
    <property type="term" value="F:dihydrofolate reductase activity"/>
    <property type="evidence" value="ECO:0007669"/>
    <property type="project" value="UniProtKB-EC"/>
</dbReference>
<gene>
    <name evidence="11" type="ORF">M8523_01780</name>
</gene>
<evidence type="ECO:0000256" key="3">
    <source>
        <dbReference type="ARBA" id="ARBA00012856"/>
    </source>
</evidence>
<dbReference type="Pfam" id="PF00186">
    <property type="entry name" value="DHFR_1"/>
    <property type="match status" value="1"/>
</dbReference>
<organism evidence="11 12">
    <name type="scientific">Lichenifustis flavocetrariae</name>
    <dbReference type="NCBI Taxonomy" id="2949735"/>
    <lineage>
        <taxon>Bacteria</taxon>
        <taxon>Pseudomonadati</taxon>
        <taxon>Pseudomonadota</taxon>
        <taxon>Alphaproteobacteria</taxon>
        <taxon>Hyphomicrobiales</taxon>
        <taxon>Lichenihabitantaceae</taxon>
        <taxon>Lichenifustis</taxon>
    </lineage>
</organism>
<name>A0AA41YZW5_9HYPH</name>
<dbReference type="PANTHER" id="PTHR48069">
    <property type="entry name" value="DIHYDROFOLATE REDUCTASE"/>
    <property type="match status" value="1"/>
</dbReference>
<dbReference type="AlphaFoldDB" id="A0AA41YZW5"/>
<dbReference type="GO" id="GO:0005829">
    <property type="term" value="C:cytosol"/>
    <property type="evidence" value="ECO:0007669"/>
    <property type="project" value="TreeGrafter"/>
</dbReference>
<dbReference type="InterPro" id="IPR001796">
    <property type="entry name" value="DHFR_dom"/>
</dbReference>
<evidence type="ECO:0000256" key="2">
    <source>
        <dbReference type="ARBA" id="ARBA00009539"/>
    </source>
</evidence>
<evidence type="ECO:0000313" key="12">
    <source>
        <dbReference type="Proteomes" id="UP001165667"/>
    </source>
</evidence>
<comment type="function">
    <text evidence="7 8">Key enzyme in folate metabolism. Catalyzes an essential reaction for de novo glycine and purine synthesis, and for DNA precursor synthesis.</text>
</comment>
<evidence type="ECO:0000256" key="5">
    <source>
        <dbReference type="ARBA" id="ARBA00022857"/>
    </source>
</evidence>
<dbReference type="Gene3D" id="3.40.430.10">
    <property type="entry name" value="Dihydrofolate Reductase, subunit A"/>
    <property type="match status" value="1"/>
</dbReference>
<dbReference type="CDD" id="cd00209">
    <property type="entry name" value="DHFR"/>
    <property type="match status" value="1"/>
</dbReference>
<dbReference type="InterPro" id="IPR024072">
    <property type="entry name" value="DHFR-like_dom_sf"/>
</dbReference>
<feature type="domain" description="DHFR" evidence="10">
    <location>
        <begin position="3"/>
        <end position="167"/>
    </location>
</feature>
<dbReference type="GO" id="GO:0046452">
    <property type="term" value="P:dihydrofolate metabolic process"/>
    <property type="evidence" value="ECO:0007669"/>
    <property type="project" value="TreeGrafter"/>
</dbReference>
<dbReference type="GO" id="GO:0046654">
    <property type="term" value="P:tetrahydrofolate biosynthetic process"/>
    <property type="evidence" value="ECO:0007669"/>
    <property type="project" value="InterPro"/>
</dbReference>
<keyword evidence="4 8" id="KW-0554">One-carbon metabolism</keyword>
<comment type="catalytic activity">
    <reaction evidence="8">
        <text>(6S)-5,6,7,8-tetrahydrofolate + NADP(+) = 7,8-dihydrofolate + NADPH + H(+)</text>
        <dbReference type="Rhea" id="RHEA:15009"/>
        <dbReference type="ChEBI" id="CHEBI:15378"/>
        <dbReference type="ChEBI" id="CHEBI:57451"/>
        <dbReference type="ChEBI" id="CHEBI:57453"/>
        <dbReference type="ChEBI" id="CHEBI:57783"/>
        <dbReference type="ChEBI" id="CHEBI:58349"/>
        <dbReference type="EC" id="1.5.1.3"/>
    </reaction>
</comment>
<dbReference type="EC" id="1.5.1.3" evidence="3 8"/>
<dbReference type="EMBL" id="JAMOIM010000001">
    <property type="protein sequence ID" value="MCW6506747.1"/>
    <property type="molecule type" value="Genomic_DNA"/>
</dbReference>
<evidence type="ECO:0000259" key="10">
    <source>
        <dbReference type="PROSITE" id="PS51330"/>
    </source>
</evidence>
<comment type="caution">
    <text evidence="11">The sequence shown here is derived from an EMBL/GenBank/DDBJ whole genome shotgun (WGS) entry which is preliminary data.</text>
</comment>
<dbReference type="PANTHER" id="PTHR48069:SF3">
    <property type="entry name" value="DIHYDROFOLATE REDUCTASE"/>
    <property type="match status" value="1"/>
</dbReference>
<dbReference type="RefSeq" id="WP_282583096.1">
    <property type="nucleotide sequence ID" value="NZ_JAMOIM010000001.1"/>
</dbReference>
<reference evidence="11" key="1">
    <citation type="submission" date="2022-05" db="EMBL/GenBank/DDBJ databases">
        <authorList>
            <person name="Pankratov T."/>
        </authorList>
    </citation>
    <scope>NUCLEOTIDE SEQUENCE</scope>
    <source>
        <strain evidence="11">BP6-180914</strain>
    </source>
</reference>
<evidence type="ECO:0000256" key="1">
    <source>
        <dbReference type="ARBA" id="ARBA00004903"/>
    </source>
</evidence>
<dbReference type="PRINTS" id="PR00070">
    <property type="entry name" value="DHFR"/>
</dbReference>
<sequence length="168" mass="17978">MRPIVLIAAVARNGVIGSSGHMPWRLPGDLQHFRAATLGRPVIMGRRTFASIGHPLPGRSTIVLTQDPGFVPAGAIVASNIGDAVEKADRAADRLGADTLMVAGGGMIYAAFMPLASRLSITEVDIEPDGDAKFPPIHDREWFVAARIAATPHPEDDAAYSFVTWNRR</sequence>
<dbReference type="InterPro" id="IPR017925">
    <property type="entry name" value="DHFR_CS"/>
</dbReference>
<dbReference type="SUPFAM" id="SSF53597">
    <property type="entry name" value="Dihydrofolate reductase-like"/>
    <property type="match status" value="1"/>
</dbReference>
<accession>A0AA41YZW5</accession>
<keyword evidence="5 8" id="KW-0521">NADP</keyword>
<keyword evidence="12" id="KW-1185">Reference proteome</keyword>
<comment type="similarity">
    <text evidence="2 8 9">Belongs to the dihydrofolate reductase family.</text>
</comment>
<dbReference type="InterPro" id="IPR012259">
    <property type="entry name" value="DHFR"/>
</dbReference>
<dbReference type="PROSITE" id="PS00075">
    <property type="entry name" value="DHFR_1"/>
    <property type="match status" value="1"/>
</dbReference>
<evidence type="ECO:0000256" key="9">
    <source>
        <dbReference type="RuleBase" id="RU004474"/>
    </source>
</evidence>
<dbReference type="GO" id="GO:0046655">
    <property type="term" value="P:folic acid metabolic process"/>
    <property type="evidence" value="ECO:0007669"/>
    <property type="project" value="TreeGrafter"/>
</dbReference>
<dbReference type="Proteomes" id="UP001165667">
    <property type="component" value="Unassembled WGS sequence"/>
</dbReference>